<keyword evidence="5" id="KW-0133">Cell shape</keyword>
<dbReference type="GO" id="GO:0008360">
    <property type="term" value="P:regulation of cell shape"/>
    <property type="evidence" value="ECO:0007669"/>
    <property type="project" value="UniProtKB-KW"/>
</dbReference>
<dbReference type="GO" id="GO:0051301">
    <property type="term" value="P:cell division"/>
    <property type="evidence" value="ECO:0007669"/>
    <property type="project" value="InterPro"/>
</dbReference>
<evidence type="ECO:0000256" key="16">
    <source>
        <dbReference type="ARBA" id="ARBA00049966"/>
    </source>
</evidence>
<evidence type="ECO:0000256" key="13">
    <source>
        <dbReference type="ARBA" id="ARBA00041418"/>
    </source>
</evidence>
<feature type="transmembrane region" description="Helical" evidence="17">
    <location>
        <begin position="359"/>
        <end position="380"/>
    </location>
</feature>
<dbReference type="GO" id="GO:0008955">
    <property type="term" value="F:peptidoglycan glycosyltransferase activity"/>
    <property type="evidence" value="ECO:0007669"/>
    <property type="project" value="UniProtKB-EC"/>
</dbReference>
<feature type="transmembrane region" description="Helical" evidence="17">
    <location>
        <begin position="12"/>
        <end position="32"/>
    </location>
</feature>
<evidence type="ECO:0000256" key="11">
    <source>
        <dbReference type="ARBA" id="ARBA00038053"/>
    </source>
</evidence>
<keyword evidence="8 17" id="KW-0472">Membrane</keyword>
<feature type="transmembrane region" description="Helical" evidence="17">
    <location>
        <begin position="178"/>
        <end position="198"/>
    </location>
</feature>
<evidence type="ECO:0000256" key="7">
    <source>
        <dbReference type="ARBA" id="ARBA00022989"/>
    </source>
</evidence>
<feature type="transmembrane region" description="Helical" evidence="17">
    <location>
        <begin position="326"/>
        <end position="347"/>
    </location>
</feature>
<feature type="transmembrane region" description="Helical" evidence="17">
    <location>
        <begin position="156"/>
        <end position="172"/>
    </location>
</feature>
<reference evidence="18" key="2">
    <citation type="submission" date="2019-05" db="EMBL/GenBank/DDBJ databases">
        <authorList>
            <person name="Schuster J.A."/>
            <person name="Ehrmann M.A."/>
        </authorList>
    </citation>
    <scope>NUCLEOTIDE SEQUENCE</scope>
    <source>
        <strain evidence="18">TMW 1.2098</strain>
    </source>
</reference>
<feature type="transmembrane region" description="Helical" evidence="17">
    <location>
        <begin position="293"/>
        <end position="314"/>
    </location>
</feature>
<dbReference type="AlphaFoldDB" id="A0A5P0ZGW1"/>
<comment type="subcellular location">
    <subcellularLocation>
        <location evidence="1">Membrane</location>
        <topology evidence="1">Multi-pass membrane protein</topology>
    </subcellularLocation>
</comment>
<dbReference type="Pfam" id="PF01098">
    <property type="entry name" value="FTSW_RODA_SPOVE"/>
    <property type="match status" value="1"/>
</dbReference>
<evidence type="ECO:0000313" key="19">
    <source>
        <dbReference type="EMBL" id="MQS52291.1"/>
    </source>
</evidence>
<evidence type="ECO:0000313" key="20">
    <source>
        <dbReference type="Proteomes" id="UP000380386"/>
    </source>
</evidence>
<dbReference type="EC" id="2.4.99.28" evidence="14"/>
<dbReference type="GO" id="GO:0009252">
    <property type="term" value="P:peptidoglycan biosynthetic process"/>
    <property type="evidence" value="ECO:0007669"/>
    <property type="project" value="UniProtKB-KW"/>
</dbReference>
<dbReference type="EMBL" id="VDFM01000003">
    <property type="protein sequence ID" value="MQS52291.1"/>
    <property type="molecule type" value="Genomic_DNA"/>
</dbReference>
<organism evidence="19 20">
    <name type="scientific">Companilactobacillus mishanensis</name>
    <dbReference type="NCBI Taxonomy" id="2486008"/>
    <lineage>
        <taxon>Bacteria</taxon>
        <taxon>Bacillati</taxon>
        <taxon>Bacillota</taxon>
        <taxon>Bacilli</taxon>
        <taxon>Lactobacillales</taxon>
        <taxon>Lactobacillaceae</taxon>
        <taxon>Companilactobacillus</taxon>
    </lineage>
</organism>
<comment type="similarity">
    <text evidence="11">Belongs to the SEDS family. FtsW subfamily.</text>
</comment>
<evidence type="ECO:0000256" key="4">
    <source>
        <dbReference type="ARBA" id="ARBA00022692"/>
    </source>
</evidence>
<comment type="function">
    <text evidence="16">Peptidoglycan polymerase that is essential for cell division.</text>
</comment>
<proteinExistence type="inferred from homology"/>
<keyword evidence="21" id="KW-1185">Reference proteome</keyword>
<evidence type="ECO:0000313" key="18">
    <source>
        <dbReference type="EMBL" id="MQS44082.1"/>
    </source>
</evidence>
<dbReference type="GO" id="GO:0005886">
    <property type="term" value="C:plasma membrane"/>
    <property type="evidence" value="ECO:0007669"/>
    <property type="project" value="TreeGrafter"/>
</dbReference>
<dbReference type="Proteomes" id="UP000436655">
    <property type="component" value="Unassembled WGS sequence"/>
</dbReference>
<feature type="transmembrane region" description="Helical" evidence="17">
    <location>
        <begin position="75"/>
        <end position="96"/>
    </location>
</feature>
<dbReference type="RefSeq" id="WP_125702605.1">
    <property type="nucleotide sequence ID" value="NZ_JBHTOO010000003.1"/>
</dbReference>
<evidence type="ECO:0000256" key="12">
    <source>
        <dbReference type="ARBA" id="ARBA00041185"/>
    </source>
</evidence>
<evidence type="ECO:0000256" key="8">
    <source>
        <dbReference type="ARBA" id="ARBA00023136"/>
    </source>
</evidence>
<evidence type="ECO:0000256" key="6">
    <source>
        <dbReference type="ARBA" id="ARBA00022984"/>
    </source>
</evidence>
<evidence type="ECO:0000256" key="5">
    <source>
        <dbReference type="ARBA" id="ARBA00022960"/>
    </source>
</evidence>
<keyword evidence="4 17" id="KW-0812">Transmembrane</keyword>
<keyword evidence="6" id="KW-0573">Peptidoglycan synthesis</keyword>
<accession>A0A5P0ZGW1</accession>
<evidence type="ECO:0000256" key="10">
    <source>
        <dbReference type="ARBA" id="ARBA00033270"/>
    </source>
</evidence>
<gene>
    <name evidence="19" type="ORF">FHL02_04565</name>
    <name evidence="18" type="ORF">FHL03_01135</name>
</gene>
<keyword evidence="2" id="KW-0328">Glycosyltransferase</keyword>
<dbReference type="GO" id="GO:0032153">
    <property type="term" value="C:cell division site"/>
    <property type="evidence" value="ECO:0007669"/>
    <property type="project" value="TreeGrafter"/>
</dbReference>
<dbReference type="GO" id="GO:0015648">
    <property type="term" value="F:lipid-linked peptidoglycan transporter activity"/>
    <property type="evidence" value="ECO:0007669"/>
    <property type="project" value="TreeGrafter"/>
</dbReference>
<dbReference type="Proteomes" id="UP000380386">
    <property type="component" value="Unassembled WGS sequence"/>
</dbReference>
<evidence type="ECO:0000256" key="1">
    <source>
        <dbReference type="ARBA" id="ARBA00004141"/>
    </source>
</evidence>
<keyword evidence="3" id="KW-0808">Transferase</keyword>
<evidence type="ECO:0000256" key="17">
    <source>
        <dbReference type="SAM" id="Phobius"/>
    </source>
</evidence>
<dbReference type="InterPro" id="IPR001182">
    <property type="entry name" value="FtsW/RodA"/>
</dbReference>
<feature type="transmembrane region" description="Helical" evidence="17">
    <location>
        <begin position="116"/>
        <end position="136"/>
    </location>
</feature>
<evidence type="ECO:0000256" key="14">
    <source>
        <dbReference type="ARBA" id="ARBA00044770"/>
    </source>
</evidence>
<feature type="transmembrane region" description="Helical" evidence="17">
    <location>
        <begin position="205"/>
        <end position="226"/>
    </location>
</feature>
<sequence>MKKLKLIDLWIVVPYVILLGIGIVMVYSASFYNNMMQGGSTTQYLLKQTLYALLGAFICFIVYMLKAKVLKGRGLLSLLGGITWFSLLFLVIRARINPSSNINGASAWINLGLINFQPLELAKLVLIMYLALVLAIKQNKMNDIDGFRSLWQANKVPLIFILTMIIMVVVQPDFGGALILIVLSLVLISASTIPSNLIWKLDGSLIAMVTAALVFLFTAKPGFFIHNYQYQRFLAMQHPFELERTSGAQIVNSFYAISNGGFFGVGLGNSIQKRGYLPEPHTDFILSIISEELGVFGVLIILCLLAMIVLRIVLVGLRSKSTYNSLVLYGIATMLMSQIILNVGGLLGYIPLTGVTLPFISYGGSSILVLSAALGIVLNLEATAKFDSIEK</sequence>
<dbReference type="EMBL" id="VDFN01000001">
    <property type="protein sequence ID" value="MQS44082.1"/>
    <property type="molecule type" value="Genomic_DNA"/>
</dbReference>
<evidence type="ECO:0000256" key="9">
    <source>
        <dbReference type="ARBA" id="ARBA00032370"/>
    </source>
</evidence>
<reference evidence="20 21" key="1">
    <citation type="journal article" date="2019" name="Syst. Appl. Microbiol.">
        <title>Polyphasic characterization of two novel Lactobacillus spp. isolated from blown salami packages: Description of Lactobacillus halodurans sp. nov. and Lactobacillus salsicarnum sp. nov.</title>
        <authorList>
            <person name="Schuster J.A."/>
            <person name="Klingl A."/>
            <person name="Vogel R.F."/>
            <person name="Ehrmann M.A."/>
        </authorList>
    </citation>
    <scope>NUCLEOTIDE SEQUENCE [LARGE SCALE GENOMIC DNA]</scope>
    <source>
        <strain evidence="18 21">TMW 1.2098</strain>
        <strain evidence="19 20">TMW 1.2118</strain>
    </source>
</reference>
<protein>
    <recommendedName>
        <fullName evidence="12">Probable peptidoglycan glycosyltransferase FtsW</fullName>
        <ecNumber evidence="14">2.4.99.28</ecNumber>
    </recommendedName>
    <alternativeName>
        <fullName evidence="13">Cell division protein FtsW</fullName>
    </alternativeName>
    <alternativeName>
        <fullName evidence="10">Cell wall polymerase</fullName>
    </alternativeName>
    <alternativeName>
        <fullName evidence="9">Peptidoglycan polymerase</fullName>
    </alternativeName>
</protein>
<feature type="transmembrane region" description="Helical" evidence="17">
    <location>
        <begin position="44"/>
        <end position="63"/>
    </location>
</feature>
<dbReference type="PANTHER" id="PTHR30474">
    <property type="entry name" value="CELL CYCLE PROTEIN"/>
    <property type="match status" value="1"/>
</dbReference>
<comment type="caution">
    <text evidence="19">The sequence shown here is derived from an EMBL/GenBank/DDBJ whole genome shotgun (WGS) entry which is preliminary data.</text>
</comment>
<evidence type="ECO:0000313" key="21">
    <source>
        <dbReference type="Proteomes" id="UP000436655"/>
    </source>
</evidence>
<evidence type="ECO:0000256" key="15">
    <source>
        <dbReference type="ARBA" id="ARBA00049902"/>
    </source>
</evidence>
<evidence type="ECO:0000256" key="2">
    <source>
        <dbReference type="ARBA" id="ARBA00022676"/>
    </source>
</evidence>
<keyword evidence="7 17" id="KW-1133">Transmembrane helix</keyword>
<comment type="catalytic activity">
    <reaction evidence="15">
        <text>[GlcNAc-(1-&gt;4)-Mur2Ac(oyl-L-Ala-gamma-D-Glu-L-Lys-D-Ala-D-Ala)](n)-di-trans,octa-cis-undecaprenyl diphosphate + beta-D-GlcNAc-(1-&gt;4)-Mur2Ac(oyl-L-Ala-gamma-D-Glu-L-Lys-D-Ala-D-Ala)-di-trans,octa-cis-undecaprenyl diphosphate = [GlcNAc-(1-&gt;4)-Mur2Ac(oyl-L-Ala-gamma-D-Glu-L-Lys-D-Ala-D-Ala)](n+1)-di-trans,octa-cis-undecaprenyl diphosphate + di-trans,octa-cis-undecaprenyl diphosphate + H(+)</text>
        <dbReference type="Rhea" id="RHEA:23708"/>
        <dbReference type="Rhea" id="RHEA-COMP:9602"/>
        <dbReference type="Rhea" id="RHEA-COMP:9603"/>
        <dbReference type="ChEBI" id="CHEBI:15378"/>
        <dbReference type="ChEBI" id="CHEBI:58405"/>
        <dbReference type="ChEBI" id="CHEBI:60033"/>
        <dbReference type="ChEBI" id="CHEBI:78435"/>
        <dbReference type="EC" id="2.4.99.28"/>
    </reaction>
</comment>
<name>A0A5P0ZGW1_9LACO</name>
<evidence type="ECO:0000256" key="3">
    <source>
        <dbReference type="ARBA" id="ARBA00022679"/>
    </source>
</evidence>
<dbReference type="PANTHER" id="PTHR30474:SF2">
    <property type="entry name" value="PEPTIDOGLYCAN GLYCOSYLTRANSFERASE FTSW-RELATED"/>
    <property type="match status" value="1"/>
</dbReference>